<organism evidence="6 7">
    <name type="scientific">Haematobacter massiliensis</name>
    <dbReference type="NCBI Taxonomy" id="195105"/>
    <lineage>
        <taxon>Bacteria</taxon>
        <taxon>Pseudomonadati</taxon>
        <taxon>Pseudomonadota</taxon>
        <taxon>Alphaproteobacteria</taxon>
        <taxon>Rhodobacterales</taxon>
        <taxon>Paracoccaceae</taxon>
        <taxon>Haematobacter</taxon>
    </lineage>
</organism>
<dbReference type="InterPro" id="IPR002491">
    <property type="entry name" value="ABC_transptr_periplasmic_BD"/>
</dbReference>
<name>A0A086Y8A7_9RHOB</name>
<keyword evidence="4" id="KW-0406">Ion transport</keyword>
<proteinExistence type="inferred from homology"/>
<evidence type="ECO:0000256" key="4">
    <source>
        <dbReference type="ARBA" id="ARBA00022496"/>
    </source>
</evidence>
<dbReference type="STRING" id="195105.CN97_13225"/>
<gene>
    <name evidence="6" type="ORF">CN97_13225</name>
</gene>
<dbReference type="InterPro" id="IPR051313">
    <property type="entry name" value="Bact_iron-sidero_bind"/>
</dbReference>
<evidence type="ECO:0000313" key="7">
    <source>
        <dbReference type="Proteomes" id="UP000028826"/>
    </source>
</evidence>
<evidence type="ECO:0000313" key="6">
    <source>
        <dbReference type="EMBL" id="KFI30507.1"/>
    </source>
</evidence>
<evidence type="ECO:0000256" key="2">
    <source>
        <dbReference type="ARBA" id="ARBA00008814"/>
    </source>
</evidence>
<accession>A0A086Y8A7</accession>
<evidence type="ECO:0000256" key="5">
    <source>
        <dbReference type="ARBA" id="ARBA00022729"/>
    </source>
</evidence>
<dbReference type="OrthoDB" id="63946at2"/>
<comment type="similarity">
    <text evidence="2">Belongs to the bacterial solute-binding protein 8 family.</text>
</comment>
<dbReference type="CDD" id="cd01140">
    <property type="entry name" value="FatB"/>
    <property type="match status" value="1"/>
</dbReference>
<keyword evidence="5" id="KW-0732">Signal</keyword>
<keyword evidence="3" id="KW-0813">Transport</keyword>
<comment type="subcellular location">
    <subcellularLocation>
        <location evidence="1">Cell envelope</location>
    </subcellularLocation>
</comment>
<reference evidence="6 7" key="1">
    <citation type="submission" date="2014-03" db="EMBL/GenBank/DDBJ databases">
        <title>Genome of Haematobacter massiliensis CCUG 47968.</title>
        <authorList>
            <person name="Wang D."/>
            <person name="Wang G."/>
        </authorList>
    </citation>
    <scope>NUCLEOTIDE SEQUENCE [LARGE SCALE GENOMIC DNA]</scope>
    <source>
        <strain evidence="6 7">CCUG 47968</strain>
    </source>
</reference>
<sequence>MKLFHTLLGTAALGLALAGAPVMAEPLTIEHQQGTLELPATPQKVLVLDIVSLDNMDALGVEPAGVIGSTLPPYLRKYADDKYLKIGTLFEPDYEAINAAEGDLAIVGGRSRAKYAEVAALLPTIDMTVVNDAQFVDHVKSNVTKLGALFDKSDRAAELTATLDEKVARLKADAVDEGTALILVTNAGKLGAYGPTSRVGWLHTLIGFPTVEKSIDDRFHGGDVVSFEYILEKNPKWLFVIDRDAAVGQVEPGVAARAVLDNEIIHRTDAWKEDRIVYLDPASAYVSSGGYTAFSTLVDQVQAAVSKDRGE</sequence>
<comment type="caution">
    <text evidence="6">The sequence shown here is derived from an EMBL/GenBank/DDBJ whole genome shotgun (WGS) entry which is preliminary data.</text>
</comment>
<keyword evidence="4" id="KW-0408">Iron</keyword>
<protein>
    <submittedName>
        <fullName evidence="6">Iron ABC transporter substrate-binding protein</fullName>
    </submittedName>
</protein>
<dbReference type="eggNOG" id="COG4607">
    <property type="taxonomic scope" value="Bacteria"/>
</dbReference>
<evidence type="ECO:0000256" key="3">
    <source>
        <dbReference type="ARBA" id="ARBA00022448"/>
    </source>
</evidence>
<dbReference type="RefSeq" id="WP_035709114.1">
    <property type="nucleotide sequence ID" value="NZ_CAMIFG010000099.1"/>
</dbReference>
<dbReference type="Gene3D" id="3.40.50.1980">
    <property type="entry name" value="Nitrogenase molybdenum iron protein domain"/>
    <property type="match status" value="2"/>
</dbReference>
<dbReference type="SUPFAM" id="SSF53807">
    <property type="entry name" value="Helical backbone' metal receptor"/>
    <property type="match status" value="1"/>
</dbReference>
<dbReference type="GO" id="GO:0030288">
    <property type="term" value="C:outer membrane-bounded periplasmic space"/>
    <property type="evidence" value="ECO:0007669"/>
    <property type="project" value="TreeGrafter"/>
</dbReference>
<dbReference type="InterPro" id="IPR033870">
    <property type="entry name" value="FatB"/>
</dbReference>
<dbReference type="GO" id="GO:1901678">
    <property type="term" value="P:iron coordination entity transport"/>
    <property type="evidence" value="ECO:0007669"/>
    <property type="project" value="UniProtKB-ARBA"/>
</dbReference>
<dbReference type="PROSITE" id="PS50983">
    <property type="entry name" value="FE_B12_PBP"/>
    <property type="match status" value="1"/>
</dbReference>
<dbReference type="Pfam" id="PF01497">
    <property type="entry name" value="Peripla_BP_2"/>
    <property type="match status" value="1"/>
</dbReference>
<dbReference type="PANTHER" id="PTHR30532:SF28">
    <property type="entry name" value="PETROBACTIN-BINDING PROTEIN YCLQ"/>
    <property type="match status" value="1"/>
</dbReference>
<keyword evidence="4" id="KW-0410">Iron transport</keyword>
<keyword evidence="7" id="KW-1185">Reference proteome</keyword>
<dbReference type="AlphaFoldDB" id="A0A086Y8A7"/>
<dbReference type="PANTHER" id="PTHR30532">
    <property type="entry name" value="IRON III DICITRATE-BINDING PERIPLASMIC PROTEIN"/>
    <property type="match status" value="1"/>
</dbReference>
<dbReference type="EMBL" id="JGYG01000003">
    <property type="protein sequence ID" value="KFI30507.1"/>
    <property type="molecule type" value="Genomic_DNA"/>
</dbReference>
<dbReference type="Proteomes" id="UP000028826">
    <property type="component" value="Unassembled WGS sequence"/>
</dbReference>
<evidence type="ECO:0000256" key="1">
    <source>
        <dbReference type="ARBA" id="ARBA00004196"/>
    </source>
</evidence>